<keyword evidence="3" id="KW-1185">Reference proteome</keyword>
<sequence>MNTNRLHGDRTESSWAVALPEAKGESNDYRSSESSSMHPWAQRIESFLADHPQSAVAVAVAVGVVLGWLGKRK</sequence>
<feature type="region of interest" description="Disordered" evidence="1">
    <location>
        <begin position="1"/>
        <end position="34"/>
    </location>
</feature>
<dbReference type="EMBL" id="CP042913">
    <property type="protein sequence ID" value="QEG36923.1"/>
    <property type="molecule type" value="Genomic_DNA"/>
</dbReference>
<accession>A0A5B9QSP0</accession>
<reference evidence="2 3" key="1">
    <citation type="submission" date="2019-08" db="EMBL/GenBank/DDBJ databases">
        <title>Deep-cultivation of Planctomycetes and their phenomic and genomic characterization uncovers novel biology.</title>
        <authorList>
            <person name="Wiegand S."/>
            <person name="Jogler M."/>
            <person name="Boedeker C."/>
            <person name="Pinto D."/>
            <person name="Vollmers J."/>
            <person name="Rivas-Marin E."/>
            <person name="Kohn T."/>
            <person name="Peeters S.H."/>
            <person name="Heuer A."/>
            <person name="Rast P."/>
            <person name="Oberbeckmann S."/>
            <person name="Bunk B."/>
            <person name="Jeske O."/>
            <person name="Meyerdierks A."/>
            <person name="Storesund J.E."/>
            <person name="Kallscheuer N."/>
            <person name="Luecker S."/>
            <person name="Lage O.M."/>
            <person name="Pohl T."/>
            <person name="Merkel B.J."/>
            <person name="Hornburger P."/>
            <person name="Mueller R.-W."/>
            <person name="Bruemmer F."/>
            <person name="Labrenz M."/>
            <person name="Spormann A.M."/>
            <person name="Op den Camp H."/>
            <person name="Overmann J."/>
            <person name="Amann R."/>
            <person name="Jetten M.S.M."/>
            <person name="Mascher T."/>
            <person name="Medema M.H."/>
            <person name="Devos D.P."/>
            <person name="Kaster A.-K."/>
            <person name="Ovreas L."/>
            <person name="Rohde M."/>
            <person name="Galperin M.Y."/>
            <person name="Jogler C."/>
        </authorList>
    </citation>
    <scope>NUCLEOTIDE SEQUENCE [LARGE SCALE GENOMIC DNA]</scope>
    <source>
        <strain evidence="2 3">Pr1d</strain>
    </source>
</reference>
<proteinExistence type="predicted"/>
<protein>
    <submittedName>
        <fullName evidence="2">Uncharacterized protein</fullName>
    </submittedName>
</protein>
<feature type="compositionally biased region" description="Basic and acidic residues" evidence="1">
    <location>
        <begin position="1"/>
        <end position="12"/>
    </location>
</feature>
<evidence type="ECO:0000313" key="2">
    <source>
        <dbReference type="EMBL" id="QEG36923.1"/>
    </source>
</evidence>
<name>A0A5B9QSP0_9BACT</name>
<organism evidence="2 3">
    <name type="scientific">Bythopirellula goksoeyrii</name>
    <dbReference type="NCBI Taxonomy" id="1400387"/>
    <lineage>
        <taxon>Bacteria</taxon>
        <taxon>Pseudomonadati</taxon>
        <taxon>Planctomycetota</taxon>
        <taxon>Planctomycetia</taxon>
        <taxon>Pirellulales</taxon>
        <taxon>Lacipirellulaceae</taxon>
        <taxon>Bythopirellula</taxon>
    </lineage>
</organism>
<gene>
    <name evidence="2" type="ORF">Pr1d_42630</name>
</gene>
<evidence type="ECO:0000256" key="1">
    <source>
        <dbReference type="SAM" id="MobiDB-lite"/>
    </source>
</evidence>
<dbReference type="Proteomes" id="UP000323917">
    <property type="component" value="Chromosome"/>
</dbReference>
<dbReference type="KEGG" id="bgok:Pr1d_42630"/>
<dbReference type="AlphaFoldDB" id="A0A5B9QSP0"/>
<evidence type="ECO:0000313" key="3">
    <source>
        <dbReference type="Proteomes" id="UP000323917"/>
    </source>
</evidence>
<feature type="compositionally biased region" description="Basic and acidic residues" evidence="1">
    <location>
        <begin position="22"/>
        <end position="31"/>
    </location>
</feature>